<evidence type="ECO:0000256" key="7">
    <source>
        <dbReference type="SAM" id="Coils"/>
    </source>
</evidence>
<evidence type="ECO:0000313" key="10">
    <source>
        <dbReference type="EMBL" id="GAF03726.1"/>
    </source>
</evidence>
<proteinExistence type="predicted"/>
<feature type="domain" description="Histidine kinase" evidence="9">
    <location>
        <begin position="471"/>
        <end position="689"/>
    </location>
</feature>
<dbReference type="EC" id="2.7.13.3" evidence="2"/>
<evidence type="ECO:0000256" key="6">
    <source>
        <dbReference type="ARBA" id="ARBA00023012"/>
    </source>
</evidence>
<keyword evidence="6" id="KW-0902">Two-component regulatory system</keyword>
<dbReference type="InterPro" id="IPR050736">
    <property type="entry name" value="Sensor_HK_Regulatory"/>
</dbReference>
<evidence type="ECO:0000259" key="9">
    <source>
        <dbReference type="PROSITE" id="PS50109"/>
    </source>
</evidence>
<dbReference type="GO" id="GO:0000155">
    <property type="term" value="F:phosphorelay sensor kinase activity"/>
    <property type="evidence" value="ECO:0007669"/>
    <property type="project" value="InterPro"/>
</dbReference>
<dbReference type="CDD" id="cd00082">
    <property type="entry name" value="HisKA"/>
    <property type="match status" value="1"/>
</dbReference>
<dbReference type="Gene3D" id="3.30.565.10">
    <property type="entry name" value="Histidine kinase-like ATPase, C-terminal domain"/>
    <property type="match status" value="1"/>
</dbReference>
<keyword evidence="11" id="KW-1185">Reference proteome</keyword>
<reference evidence="10 11" key="1">
    <citation type="journal article" date="2014" name="Genome Announc.">
        <title>Draft Genome Sequence of Cytophaga fermentans JCM 21142T, a Facultative Anaerobe Isolated from Marine Mud.</title>
        <authorList>
            <person name="Starns D."/>
            <person name="Oshima K."/>
            <person name="Suda W."/>
            <person name="Iino T."/>
            <person name="Yuki M."/>
            <person name="Inoue J."/>
            <person name="Kitamura K."/>
            <person name="Iida T."/>
            <person name="Darby A."/>
            <person name="Hattori M."/>
            <person name="Ohkuma M."/>
        </authorList>
    </citation>
    <scope>NUCLEOTIDE SEQUENCE [LARGE SCALE GENOMIC DNA]</scope>
    <source>
        <strain evidence="10 11">JCM 21142</strain>
    </source>
</reference>
<dbReference type="eggNOG" id="COG0715">
    <property type="taxonomic scope" value="Bacteria"/>
</dbReference>
<dbReference type="PANTHER" id="PTHR43711">
    <property type="entry name" value="TWO-COMPONENT HISTIDINE KINASE"/>
    <property type="match status" value="1"/>
</dbReference>
<evidence type="ECO:0000313" key="11">
    <source>
        <dbReference type="Proteomes" id="UP000019402"/>
    </source>
</evidence>
<dbReference type="OrthoDB" id="1522284at2"/>
<dbReference type="InterPro" id="IPR036097">
    <property type="entry name" value="HisK_dim/P_sf"/>
</dbReference>
<keyword evidence="7" id="KW-0175">Coiled coil</keyword>
<keyword evidence="4" id="KW-0808">Transferase</keyword>
<comment type="catalytic activity">
    <reaction evidence="1">
        <text>ATP + protein L-histidine = ADP + protein N-phospho-L-histidine.</text>
        <dbReference type="EC" id="2.7.13.3"/>
    </reaction>
</comment>
<feature type="coiled-coil region" evidence="7">
    <location>
        <begin position="437"/>
        <end position="464"/>
    </location>
</feature>
<dbReference type="InterPro" id="IPR015168">
    <property type="entry name" value="SsuA/THI5"/>
</dbReference>
<dbReference type="PRINTS" id="PR00344">
    <property type="entry name" value="BCTRLSENSOR"/>
</dbReference>
<dbReference type="AlphaFoldDB" id="W7YH48"/>
<organism evidence="10 11">
    <name type="scientific">Saccharicrinis fermentans DSM 9555 = JCM 21142</name>
    <dbReference type="NCBI Taxonomy" id="869213"/>
    <lineage>
        <taxon>Bacteria</taxon>
        <taxon>Pseudomonadati</taxon>
        <taxon>Bacteroidota</taxon>
        <taxon>Bacteroidia</taxon>
        <taxon>Marinilabiliales</taxon>
        <taxon>Marinilabiliaceae</taxon>
        <taxon>Saccharicrinis</taxon>
    </lineage>
</organism>
<gene>
    <name evidence="10" type="ORF">JCM21142_62407</name>
</gene>
<sequence length="689" mass="78787">MDAPKCMLWLGGELIGSRIYFLNLFFYMTGRIKRAVQLVIFALGLLPCSASHSSTQIAKDTLRLQLRWKHQFQFAGFYAAIEQGYYRDEGLVVQLKEASDNINFAQIVLDGQADFGVESTSLLISRNQGKPLVVLASIFQHSPEVFITLAKDNINNIEDFSGKTALFSIPELPATGGIIVKENLLDKVVLSESDNRLEGLISGAHQIIDGYSIDMPYLLTQMGYHPKLISPINYGVDFYGDCIFTTEHFIEQNPDKTDAFVRASVKGWKYAMRHKRELIDIIIAKYNKEHTPEDLMYEARKMEELIQPQFVEIGYMHKERWQHIGEVYVSLGLLDEDFSLDGFMYSDYVERRVVNQTRMILTFTILMVLALGFLLIVTIFNRRLKREVVNQTRAIRISNQQLRMEISDREAMHANLEMATRELEQNQRILKVNNATLSERNIIIEQINQELENAKRKAEESDRLKSAFISNMSHEIRTPMNGIIGFSELLKEQDISVDEKERYAKIIDENSTQLLRIISDIVDISKIEVGEISIKKETVHIKNLFENIYHNFSLKTKQLRKGQVNICFEIGEGVGESIQTDPARLMQVLGNLIENAIKFTTEGEIRFSVVKNADWYEFFVCDTGKGISKETVEMVFERFFKDNDQYYADMGGTGLGLSIAKNMVELLGGRIRLKSELGVGSQFSFTHPV</sequence>
<dbReference type="Pfam" id="PF09084">
    <property type="entry name" value="NMT1"/>
    <property type="match status" value="1"/>
</dbReference>
<dbReference type="SUPFAM" id="SSF47384">
    <property type="entry name" value="Homodimeric domain of signal transducing histidine kinase"/>
    <property type="match status" value="1"/>
</dbReference>
<dbReference type="RefSeq" id="WP_027472245.1">
    <property type="nucleotide sequence ID" value="NZ_BAMD01000029.1"/>
</dbReference>
<accession>W7YH48</accession>
<dbReference type="Pfam" id="PF02518">
    <property type="entry name" value="HATPase_c"/>
    <property type="match status" value="1"/>
</dbReference>
<dbReference type="Gene3D" id="3.40.190.10">
    <property type="entry name" value="Periplasmic binding protein-like II"/>
    <property type="match status" value="2"/>
</dbReference>
<dbReference type="InterPro" id="IPR004358">
    <property type="entry name" value="Sig_transdc_His_kin-like_C"/>
</dbReference>
<protein>
    <recommendedName>
        <fullName evidence="2">histidine kinase</fullName>
        <ecNumber evidence="2">2.7.13.3</ecNumber>
    </recommendedName>
</protein>
<keyword evidence="8" id="KW-0812">Transmembrane</keyword>
<keyword evidence="8" id="KW-1133">Transmembrane helix</keyword>
<evidence type="ECO:0000256" key="8">
    <source>
        <dbReference type="SAM" id="Phobius"/>
    </source>
</evidence>
<comment type="caution">
    <text evidence="10">The sequence shown here is derived from an EMBL/GenBank/DDBJ whole genome shotgun (WGS) entry which is preliminary data.</text>
</comment>
<keyword evidence="3" id="KW-0597">Phosphoprotein</keyword>
<dbReference type="STRING" id="869213.GCA_000517085_02705"/>
<evidence type="ECO:0000256" key="2">
    <source>
        <dbReference type="ARBA" id="ARBA00012438"/>
    </source>
</evidence>
<name>W7YH48_9BACT</name>
<evidence type="ECO:0000256" key="5">
    <source>
        <dbReference type="ARBA" id="ARBA00022777"/>
    </source>
</evidence>
<dbReference type="SMART" id="SM00388">
    <property type="entry name" value="HisKA"/>
    <property type="match status" value="1"/>
</dbReference>
<dbReference type="EMBL" id="BAMD01000029">
    <property type="protein sequence ID" value="GAF03726.1"/>
    <property type="molecule type" value="Genomic_DNA"/>
</dbReference>
<dbReference type="InterPro" id="IPR005467">
    <property type="entry name" value="His_kinase_dom"/>
</dbReference>
<evidence type="ECO:0000256" key="3">
    <source>
        <dbReference type="ARBA" id="ARBA00022553"/>
    </source>
</evidence>
<dbReference type="PANTHER" id="PTHR43711:SF1">
    <property type="entry name" value="HISTIDINE KINASE 1"/>
    <property type="match status" value="1"/>
</dbReference>
<dbReference type="SUPFAM" id="SSF53850">
    <property type="entry name" value="Periplasmic binding protein-like II"/>
    <property type="match status" value="1"/>
</dbReference>
<dbReference type="SUPFAM" id="SSF55874">
    <property type="entry name" value="ATPase domain of HSP90 chaperone/DNA topoisomerase II/histidine kinase"/>
    <property type="match status" value="1"/>
</dbReference>
<dbReference type="FunFam" id="3.30.565.10:FF:000006">
    <property type="entry name" value="Sensor histidine kinase WalK"/>
    <property type="match status" value="1"/>
</dbReference>
<dbReference type="SMART" id="SM00387">
    <property type="entry name" value="HATPase_c"/>
    <property type="match status" value="1"/>
</dbReference>
<evidence type="ECO:0000256" key="4">
    <source>
        <dbReference type="ARBA" id="ARBA00022679"/>
    </source>
</evidence>
<dbReference type="InterPro" id="IPR036890">
    <property type="entry name" value="HATPase_C_sf"/>
</dbReference>
<keyword evidence="8" id="KW-0472">Membrane</keyword>
<keyword evidence="5 10" id="KW-0418">Kinase</keyword>
<dbReference type="InterPro" id="IPR003594">
    <property type="entry name" value="HATPase_dom"/>
</dbReference>
<dbReference type="Pfam" id="PF00512">
    <property type="entry name" value="HisKA"/>
    <property type="match status" value="1"/>
</dbReference>
<dbReference type="Gene3D" id="1.10.287.130">
    <property type="match status" value="1"/>
</dbReference>
<dbReference type="InterPro" id="IPR003661">
    <property type="entry name" value="HisK_dim/P_dom"/>
</dbReference>
<dbReference type="eggNOG" id="COG2205">
    <property type="taxonomic scope" value="Bacteria"/>
</dbReference>
<feature type="transmembrane region" description="Helical" evidence="8">
    <location>
        <begin position="359"/>
        <end position="380"/>
    </location>
</feature>
<dbReference type="PROSITE" id="PS50109">
    <property type="entry name" value="HIS_KIN"/>
    <property type="match status" value="1"/>
</dbReference>
<dbReference type="Proteomes" id="UP000019402">
    <property type="component" value="Unassembled WGS sequence"/>
</dbReference>
<evidence type="ECO:0000256" key="1">
    <source>
        <dbReference type="ARBA" id="ARBA00000085"/>
    </source>
</evidence>